<comment type="function">
    <text evidence="10">Channel that opens in response to stretch forces in the membrane lipid bilayer. May participate in the regulation of osmotic pressure changes within the cell.</text>
</comment>
<keyword evidence="12" id="KW-1185">Reference proteome</keyword>
<reference evidence="11 12" key="1">
    <citation type="submission" date="2019-09" db="EMBL/GenBank/DDBJ databases">
        <title>Phylogeny of genus Pseudoclavibacter and closely related genus.</title>
        <authorList>
            <person name="Li Y."/>
        </authorList>
    </citation>
    <scope>NUCLEOTIDE SEQUENCE [LARGE SCALE GENOMIC DNA]</scope>
    <source>
        <strain evidence="11 12">EGI 60007</strain>
    </source>
</reference>
<dbReference type="SUPFAM" id="SSF81330">
    <property type="entry name" value="Gated mechanosensitive channel"/>
    <property type="match status" value="1"/>
</dbReference>
<keyword evidence="9 10" id="KW-0407">Ion channel</keyword>
<evidence type="ECO:0000256" key="2">
    <source>
        <dbReference type="ARBA" id="ARBA00007254"/>
    </source>
</evidence>
<comment type="caution">
    <text evidence="11">The sequence shown here is derived from an EMBL/GenBank/DDBJ whole genome shotgun (WGS) entry which is preliminary data.</text>
</comment>
<evidence type="ECO:0000256" key="6">
    <source>
        <dbReference type="ARBA" id="ARBA00022989"/>
    </source>
</evidence>
<dbReference type="EMBL" id="WBJY01000001">
    <property type="protein sequence ID" value="KAB1649447.1"/>
    <property type="molecule type" value="Genomic_DNA"/>
</dbReference>
<evidence type="ECO:0000313" key="11">
    <source>
        <dbReference type="EMBL" id="KAB1649447.1"/>
    </source>
</evidence>
<evidence type="ECO:0000256" key="10">
    <source>
        <dbReference type="HAMAP-Rule" id="MF_00115"/>
    </source>
</evidence>
<evidence type="ECO:0000256" key="9">
    <source>
        <dbReference type="ARBA" id="ARBA00023303"/>
    </source>
</evidence>
<dbReference type="PRINTS" id="PR01264">
    <property type="entry name" value="MECHCHANNEL"/>
</dbReference>
<keyword evidence="7 10" id="KW-0406">Ion transport</keyword>
<comment type="subunit">
    <text evidence="10">Homopentamer.</text>
</comment>
<organism evidence="11 12">
    <name type="scientific">Pseudoclavibacter endophyticus</name>
    <dbReference type="NCBI Taxonomy" id="1778590"/>
    <lineage>
        <taxon>Bacteria</taxon>
        <taxon>Bacillati</taxon>
        <taxon>Actinomycetota</taxon>
        <taxon>Actinomycetes</taxon>
        <taxon>Micrococcales</taxon>
        <taxon>Microbacteriaceae</taxon>
        <taxon>Pseudoclavibacter</taxon>
    </lineage>
</organism>
<dbReference type="PROSITE" id="PS01327">
    <property type="entry name" value="MSCL"/>
    <property type="match status" value="1"/>
</dbReference>
<keyword evidence="6 10" id="KW-1133">Transmembrane helix</keyword>
<keyword evidence="5 10" id="KW-0812">Transmembrane</keyword>
<dbReference type="Gene3D" id="1.10.1200.120">
    <property type="entry name" value="Large-conductance mechanosensitive channel, MscL, domain 1"/>
    <property type="match status" value="1"/>
</dbReference>
<gene>
    <name evidence="10 11" type="primary">mscL</name>
    <name evidence="11" type="ORF">F8O04_04060</name>
</gene>
<dbReference type="InterPro" id="IPR001185">
    <property type="entry name" value="MS_channel"/>
</dbReference>
<evidence type="ECO:0000313" key="12">
    <source>
        <dbReference type="Proteomes" id="UP000431744"/>
    </source>
</evidence>
<dbReference type="GO" id="GO:0005886">
    <property type="term" value="C:plasma membrane"/>
    <property type="evidence" value="ECO:0007669"/>
    <property type="project" value="UniProtKB-SubCell"/>
</dbReference>
<dbReference type="HAMAP" id="MF_00115">
    <property type="entry name" value="MscL"/>
    <property type="match status" value="1"/>
</dbReference>
<dbReference type="Proteomes" id="UP000431744">
    <property type="component" value="Unassembled WGS sequence"/>
</dbReference>
<evidence type="ECO:0000256" key="1">
    <source>
        <dbReference type="ARBA" id="ARBA00004651"/>
    </source>
</evidence>
<evidence type="ECO:0000256" key="7">
    <source>
        <dbReference type="ARBA" id="ARBA00023065"/>
    </source>
</evidence>
<dbReference type="GO" id="GO:0008381">
    <property type="term" value="F:mechanosensitive monoatomic ion channel activity"/>
    <property type="evidence" value="ECO:0007669"/>
    <property type="project" value="UniProtKB-UniRule"/>
</dbReference>
<feature type="transmembrane region" description="Helical" evidence="10">
    <location>
        <begin position="12"/>
        <end position="38"/>
    </location>
</feature>
<keyword evidence="8 10" id="KW-0472">Membrane</keyword>
<dbReference type="PANTHER" id="PTHR30266">
    <property type="entry name" value="MECHANOSENSITIVE CHANNEL MSCL"/>
    <property type="match status" value="1"/>
</dbReference>
<evidence type="ECO:0000256" key="5">
    <source>
        <dbReference type="ARBA" id="ARBA00022692"/>
    </source>
</evidence>
<evidence type="ECO:0000256" key="4">
    <source>
        <dbReference type="ARBA" id="ARBA00022475"/>
    </source>
</evidence>
<dbReference type="AlphaFoldDB" id="A0A6H9WR70"/>
<keyword evidence="3 10" id="KW-0813">Transport</keyword>
<dbReference type="InterPro" id="IPR019823">
    <property type="entry name" value="Mechanosensitive_channel_CS"/>
</dbReference>
<evidence type="ECO:0000256" key="3">
    <source>
        <dbReference type="ARBA" id="ARBA00022448"/>
    </source>
</evidence>
<protein>
    <recommendedName>
        <fullName evidence="10">Large-conductance mechanosensitive channel</fullName>
    </recommendedName>
</protein>
<dbReference type="InterPro" id="IPR037673">
    <property type="entry name" value="MSC/AndL"/>
</dbReference>
<proteinExistence type="inferred from homology"/>
<dbReference type="PANTHER" id="PTHR30266:SF2">
    <property type="entry name" value="LARGE-CONDUCTANCE MECHANOSENSITIVE CHANNEL"/>
    <property type="match status" value="1"/>
</dbReference>
<sequence length="132" mass="14019">MKGFKDFIMRGNVMDLAVAVIIGGAFTAIVDALVAGIFNPIIAQLFQADNIANATVSIGAIDLGIGLVIAAVINFFLIAAIVYFCLILPVNALQKRGYQLKHGGPQPRPEAAPTETDLLAEIRDLLKAQRTA</sequence>
<comment type="subcellular location">
    <subcellularLocation>
        <location evidence="1 10">Cell membrane</location>
        <topology evidence="1 10">Multi-pass membrane protein</topology>
    </subcellularLocation>
</comment>
<accession>A0A6H9WR70</accession>
<evidence type="ECO:0000256" key="8">
    <source>
        <dbReference type="ARBA" id="ARBA00023136"/>
    </source>
</evidence>
<dbReference type="RefSeq" id="WP_158028037.1">
    <property type="nucleotide sequence ID" value="NZ_BMHG01000001.1"/>
</dbReference>
<dbReference type="InterPro" id="IPR036019">
    <property type="entry name" value="MscL_channel"/>
</dbReference>
<dbReference type="OrthoDB" id="9810350at2"/>
<feature type="transmembrane region" description="Helical" evidence="10">
    <location>
        <begin position="58"/>
        <end position="86"/>
    </location>
</feature>
<comment type="similarity">
    <text evidence="2 10">Belongs to the MscL family.</text>
</comment>
<dbReference type="NCBIfam" id="TIGR00220">
    <property type="entry name" value="mscL"/>
    <property type="match status" value="1"/>
</dbReference>
<name>A0A6H9WR70_9MICO</name>
<keyword evidence="4 10" id="KW-1003">Cell membrane</keyword>
<dbReference type="Pfam" id="PF01741">
    <property type="entry name" value="MscL"/>
    <property type="match status" value="1"/>
</dbReference>